<name>A0ABP8YF57_9MICO</name>
<feature type="region of interest" description="Disordered" evidence="1">
    <location>
        <begin position="24"/>
        <end position="73"/>
    </location>
</feature>
<dbReference type="EMBL" id="BAABLO010000011">
    <property type="protein sequence ID" value="GAA4726568.1"/>
    <property type="molecule type" value="Genomic_DNA"/>
</dbReference>
<feature type="compositionally biased region" description="Gly residues" evidence="1">
    <location>
        <begin position="37"/>
        <end position="62"/>
    </location>
</feature>
<keyword evidence="3" id="KW-1185">Reference proteome</keyword>
<evidence type="ECO:0000256" key="1">
    <source>
        <dbReference type="SAM" id="MobiDB-lite"/>
    </source>
</evidence>
<dbReference type="Proteomes" id="UP001500556">
    <property type="component" value="Unassembled WGS sequence"/>
</dbReference>
<evidence type="ECO:0000313" key="2">
    <source>
        <dbReference type="EMBL" id="GAA4726568.1"/>
    </source>
</evidence>
<feature type="compositionally biased region" description="Low complexity" evidence="1">
    <location>
        <begin position="24"/>
        <end position="33"/>
    </location>
</feature>
<evidence type="ECO:0000313" key="3">
    <source>
        <dbReference type="Proteomes" id="UP001500556"/>
    </source>
</evidence>
<comment type="caution">
    <text evidence="2">The sequence shown here is derived from an EMBL/GenBank/DDBJ whole genome shotgun (WGS) entry which is preliminary data.</text>
</comment>
<proteinExistence type="predicted"/>
<reference evidence="3" key="1">
    <citation type="journal article" date="2019" name="Int. J. Syst. Evol. Microbiol.">
        <title>The Global Catalogue of Microorganisms (GCM) 10K type strain sequencing project: providing services to taxonomists for standard genome sequencing and annotation.</title>
        <authorList>
            <consortium name="The Broad Institute Genomics Platform"/>
            <consortium name="The Broad Institute Genome Sequencing Center for Infectious Disease"/>
            <person name="Wu L."/>
            <person name="Ma J."/>
        </authorList>
    </citation>
    <scope>NUCLEOTIDE SEQUENCE [LARGE SCALE GENOMIC DNA]</scope>
    <source>
        <strain evidence="3">JCM 18961</strain>
    </source>
</reference>
<gene>
    <name evidence="2" type="ORF">GCM10025782_26200</name>
</gene>
<protein>
    <submittedName>
        <fullName evidence="2">Uncharacterized protein</fullName>
    </submittedName>
</protein>
<organism evidence="2 3">
    <name type="scientific">Pedococcus ginsenosidimutans</name>
    <dbReference type="NCBI Taxonomy" id="490570"/>
    <lineage>
        <taxon>Bacteria</taxon>
        <taxon>Bacillati</taxon>
        <taxon>Actinomycetota</taxon>
        <taxon>Actinomycetes</taxon>
        <taxon>Micrococcales</taxon>
        <taxon>Intrasporangiaceae</taxon>
        <taxon>Pedococcus</taxon>
    </lineage>
</organism>
<accession>A0ABP8YF57</accession>
<sequence>MAPAEPVDDVGEPLDAVAVSFAVSAVSSSSHSAQPSGTGGHDGSGFQPGGGTHPAGGWGQPGGELNRINDSAA</sequence>